<proteinExistence type="predicted"/>
<gene>
    <name evidence="1" type="ordered locus">TVNIR_0495</name>
</gene>
<dbReference type="Proteomes" id="UP000010809">
    <property type="component" value="Chromosome"/>
</dbReference>
<dbReference type="EMBL" id="CP003989">
    <property type="protein sequence ID" value="AGA32197.1"/>
    <property type="molecule type" value="Genomic_DNA"/>
</dbReference>
<dbReference type="AlphaFoldDB" id="L0DT77"/>
<dbReference type="PATRIC" id="fig|1255043.3.peg.498"/>
<keyword evidence="2" id="KW-1185">Reference proteome</keyword>
<dbReference type="eggNOG" id="ENOG503308B">
    <property type="taxonomic scope" value="Bacteria"/>
</dbReference>
<protein>
    <submittedName>
        <fullName evidence="1">Uncharacterized protein</fullName>
    </submittedName>
</protein>
<organism evidence="1 2">
    <name type="scientific">Thioalkalivibrio nitratireducens (strain DSM 14787 / UNIQEM 213 / ALEN2)</name>
    <dbReference type="NCBI Taxonomy" id="1255043"/>
    <lineage>
        <taxon>Bacteria</taxon>
        <taxon>Pseudomonadati</taxon>
        <taxon>Pseudomonadota</taxon>
        <taxon>Gammaproteobacteria</taxon>
        <taxon>Chromatiales</taxon>
        <taxon>Ectothiorhodospiraceae</taxon>
        <taxon>Thioalkalivibrio</taxon>
    </lineage>
</organism>
<reference evidence="1" key="1">
    <citation type="submission" date="2015-12" db="EMBL/GenBank/DDBJ databases">
        <authorList>
            <person name="Tikhonova T.V."/>
            <person name="Pavlov A.R."/>
            <person name="Beletsky A.V."/>
            <person name="Mardanov A.V."/>
            <person name="Sorokin D.Y."/>
            <person name="Ravin N.V."/>
            <person name="Popov V.O."/>
        </authorList>
    </citation>
    <scope>NUCLEOTIDE SEQUENCE</scope>
    <source>
        <strain evidence="1">DSM 14787</strain>
    </source>
</reference>
<sequence length="84" mass="9155">MLLASLALAGSLLHAALPRAEAHTQHAPMLVRDLGLTGLALFTEARYTRHLGLGDRHAAFRDHPMALEHFPSGSLLPPPRHLHD</sequence>
<accession>L0DT77</accession>
<dbReference type="KEGG" id="tni:TVNIR_0495"/>
<evidence type="ECO:0000313" key="1">
    <source>
        <dbReference type="EMBL" id="AGA32197.1"/>
    </source>
</evidence>
<dbReference type="STRING" id="1255043.TVNIR_0495"/>
<dbReference type="HOGENOM" id="CLU_172324_0_0_6"/>
<evidence type="ECO:0000313" key="2">
    <source>
        <dbReference type="Proteomes" id="UP000010809"/>
    </source>
</evidence>
<name>L0DT77_THIND</name>